<dbReference type="InterPro" id="IPR013078">
    <property type="entry name" value="His_Pase_superF_clade-1"/>
</dbReference>
<gene>
    <name evidence="1" type="ORF">ACFO4E_08030</name>
</gene>
<dbReference type="CDD" id="cd07067">
    <property type="entry name" value="HP_PGM_like"/>
    <property type="match status" value="1"/>
</dbReference>
<evidence type="ECO:0000313" key="2">
    <source>
        <dbReference type="Proteomes" id="UP001595923"/>
    </source>
</evidence>
<evidence type="ECO:0000313" key="1">
    <source>
        <dbReference type="EMBL" id="MFC4561803.1"/>
    </source>
</evidence>
<dbReference type="Gene3D" id="3.40.50.1240">
    <property type="entry name" value="Phosphoglycerate mutase-like"/>
    <property type="match status" value="1"/>
</dbReference>
<dbReference type="GO" id="GO:0016787">
    <property type="term" value="F:hydrolase activity"/>
    <property type="evidence" value="ECO:0007669"/>
    <property type="project" value="UniProtKB-KW"/>
</dbReference>
<dbReference type="PANTHER" id="PTHR48100">
    <property type="entry name" value="BROAD-SPECIFICITY PHOSPHATASE YOR283W-RELATED"/>
    <property type="match status" value="1"/>
</dbReference>
<dbReference type="InterPro" id="IPR029033">
    <property type="entry name" value="His_PPase_superfam"/>
</dbReference>
<sequence length="201" mass="21492">MADLVLVRHGETEWSGAGWHTGRTDVPLNAQGEEQARRLRDLLAGRSHGRVLTSPLQRAARTAELAGLAGADPEPGLMEWDYGGYEKLSTPEIQRTRPGWNLWADGVVPGDSAHPGETVGQVATRVDRVLDRIAADLRGDGGDVVLVAHGHVLRVLTARRLGFPASAGAVFRLDTAALSVLGTEHGRPVVARWNLRPAGVS</sequence>
<dbReference type="SMART" id="SM00855">
    <property type="entry name" value="PGAM"/>
    <property type="match status" value="1"/>
</dbReference>
<proteinExistence type="predicted"/>
<dbReference type="EMBL" id="JBHSFQ010000005">
    <property type="protein sequence ID" value="MFC4561803.1"/>
    <property type="molecule type" value="Genomic_DNA"/>
</dbReference>
<dbReference type="EC" id="3.1.3.-" evidence="1"/>
<dbReference type="Pfam" id="PF00300">
    <property type="entry name" value="His_Phos_1"/>
    <property type="match status" value="1"/>
</dbReference>
<reference evidence="2" key="1">
    <citation type="journal article" date="2019" name="Int. J. Syst. Evol. Microbiol.">
        <title>The Global Catalogue of Microorganisms (GCM) 10K type strain sequencing project: providing services to taxonomists for standard genome sequencing and annotation.</title>
        <authorList>
            <consortium name="The Broad Institute Genomics Platform"/>
            <consortium name="The Broad Institute Genome Sequencing Center for Infectious Disease"/>
            <person name="Wu L."/>
            <person name="Ma J."/>
        </authorList>
    </citation>
    <scope>NUCLEOTIDE SEQUENCE [LARGE SCALE GENOMIC DNA]</scope>
    <source>
        <strain evidence="2">XZYJ18</strain>
    </source>
</reference>
<accession>A0ABV9DUU7</accession>
<keyword evidence="2" id="KW-1185">Reference proteome</keyword>
<keyword evidence="1" id="KW-0378">Hydrolase</keyword>
<dbReference type="PANTHER" id="PTHR48100:SF15">
    <property type="entry name" value="SEDOHEPTULOSE 1,7-BISPHOSPHATASE"/>
    <property type="match status" value="1"/>
</dbReference>
<comment type="caution">
    <text evidence="1">The sequence shown here is derived from an EMBL/GenBank/DDBJ whole genome shotgun (WGS) entry which is preliminary data.</text>
</comment>
<dbReference type="InterPro" id="IPR050275">
    <property type="entry name" value="PGM_Phosphatase"/>
</dbReference>
<dbReference type="Proteomes" id="UP001595923">
    <property type="component" value="Unassembled WGS sequence"/>
</dbReference>
<protein>
    <submittedName>
        <fullName evidence="1">Histidine phosphatase family protein</fullName>
        <ecNumber evidence="1">3.1.3.-</ecNumber>
    </submittedName>
</protein>
<dbReference type="RefSeq" id="WP_378572423.1">
    <property type="nucleotide sequence ID" value="NZ_JBHSFQ010000005.1"/>
</dbReference>
<organism evidence="1 2">
    <name type="scientific">Nocardiopsis mangrovi</name>
    <dbReference type="NCBI Taxonomy" id="1179818"/>
    <lineage>
        <taxon>Bacteria</taxon>
        <taxon>Bacillati</taxon>
        <taxon>Actinomycetota</taxon>
        <taxon>Actinomycetes</taxon>
        <taxon>Streptosporangiales</taxon>
        <taxon>Nocardiopsidaceae</taxon>
        <taxon>Nocardiopsis</taxon>
    </lineage>
</organism>
<name>A0ABV9DUU7_9ACTN</name>
<dbReference type="SUPFAM" id="SSF53254">
    <property type="entry name" value="Phosphoglycerate mutase-like"/>
    <property type="match status" value="1"/>
</dbReference>